<dbReference type="Gene3D" id="2.40.50.100">
    <property type="match status" value="1"/>
</dbReference>
<feature type="domain" description="Multidrug resistance protein MdtA-like barrel-sandwich hybrid" evidence="5">
    <location>
        <begin position="57"/>
        <end position="197"/>
    </location>
</feature>
<evidence type="ECO:0000256" key="1">
    <source>
        <dbReference type="ARBA" id="ARBA00004196"/>
    </source>
</evidence>
<dbReference type="RefSeq" id="WP_319843154.1">
    <property type="nucleotide sequence ID" value="NZ_JAXAFJ010000001.1"/>
</dbReference>
<dbReference type="NCBIfam" id="TIGR01730">
    <property type="entry name" value="RND_mfp"/>
    <property type="match status" value="1"/>
</dbReference>
<dbReference type="SUPFAM" id="SSF111369">
    <property type="entry name" value="HlyD-like secretion proteins"/>
    <property type="match status" value="1"/>
</dbReference>
<feature type="chain" id="PRO_5045608025" evidence="4">
    <location>
        <begin position="24"/>
        <end position="385"/>
    </location>
</feature>
<feature type="region of interest" description="Disordered" evidence="3">
    <location>
        <begin position="361"/>
        <end position="385"/>
    </location>
</feature>
<keyword evidence="4" id="KW-0732">Signal</keyword>
<dbReference type="Gene3D" id="2.40.30.170">
    <property type="match status" value="1"/>
</dbReference>
<feature type="domain" description="Multidrug resistance protein MdtA-like beta-barrel" evidence="6">
    <location>
        <begin position="231"/>
        <end position="291"/>
    </location>
</feature>
<organism evidence="8 9">
    <name type="scientific">Terrihabitans rhizophilus</name>
    <dbReference type="NCBI Taxonomy" id="3092662"/>
    <lineage>
        <taxon>Bacteria</taxon>
        <taxon>Pseudomonadati</taxon>
        <taxon>Pseudomonadota</taxon>
        <taxon>Alphaproteobacteria</taxon>
        <taxon>Hyphomicrobiales</taxon>
        <taxon>Terrihabitans</taxon>
    </lineage>
</organism>
<dbReference type="Pfam" id="PF25944">
    <property type="entry name" value="Beta-barrel_RND"/>
    <property type="match status" value="1"/>
</dbReference>
<dbReference type="PANTHER" id="PTHR30158">
    <property type="entry name" value="ACRA/E-RELATED COMPONENT OF DRUG EFFLUX TRANSPORTER"/>
    <property type="match status" value="1"/>
</dbReference>
<evidence type="ECO:0000256" key="3">
    <source>
        <dbReference type="SAM" id="MobiDB-lite"/>
    </source>
</evidence>
<reference evidence="8 9" key="1">
    <citation type="submission" date="2023-11" db="EMBL/GenBank/DDBJ databases">
        <authorList>
            <person name="Bao R."/>
        </authorList>
    </citation>
    <scope>NUCLEOTIDE SEQUENCE [LARGE SCALE GENOMIC DNA]</scope>
    <source>
        <strain evidence="8 9">PJ23</strain>
    </source>
</reference>
<comment type="caution">
    <text evidence="8">The sequence shown here is derived from an EMBL/GenBank/DDBJ whole genome shotgun (WGS) entry which is preliminary data.</text>
</comment>
<dbReference type="InterPro" id="IPR006143">
    <property type="entry name" value="RND_pump_MFP"/>
</dbReference>
<evidence type="ECO:0000259" key="7">
    <source>
        <dbReference type="Pfam" id="PF25967"/>
    </source>
</evidence>
<comment type="similarity">
    <text evidence="2">Belongs to the membrane fusion protein (MFP) (TC 8.A.1) family.</text>
</comment>
<dbReference type="Pfam" id="PF25967">
    <property type="entry name" value="RND-MFP_C"/>
    <property type="match status" value="1"/>
</dbReference>
<gene>
    <name evidence="8" type="ORF">SCD90_03145</name>
</gene>
<dbReference type="Gene3D" id="2.40.420.20">
    <property type="match status" value="1"/>
</dbReference>
<accession>A0ABU4RJN3</accession>
<dbReference type="EMBL" id="JAXAFJ010000001">
    <property type="protein sequence ID" value="MDX6805052.1"/>
    <property type="molecule type" value="Genomic_DNA"/>
</dbReference>
<evidence type="ECO:0000259" key="6">
    <source>
        <dbReference type="Pfam" id="PF25944"/>
    </source>
</evidence>
<evidence type="ECO:0000313" key="8">
    <source>
        <dbReference type="EMBL" id="MDX6805052.1"/>
    </source>
</evidence>
<protein>
    <submittedName>
        <fullName evidence="8">Efflux RND transporter periplasmic adaptor subunit</fullName>
    </submittedName>
</protein>
<feature type="signal peptide" evidence="4">
    <location>
        <begin position="1"/>
        <end position="23"/>
    </location>
</feature>
<evidence type="ECO:0000256" key="4">
    <source>
        <dbReference type="SAM" id="SignalP"/>
    </source>
</evidence>
<evidence type="ECO:0000313" key="9">
    <source>
        <dbReference type="Proteomes" id="UP001274321"/>
    </source>
</evidence>
<evidence type="ECO:0000259" key="5">
    <source>
        <dbReference type="Pfam" id="PF25917"/>
    </source>
</evidence>
<feature type="domain" description="Multidrug resistance protein MdtA-like C-terminal permuted SH3" evidence="7">
    <location>
        <begin position="297"/>
        <end position="356"/>
    </location>
</feature>
<dbReference type="InterPro" id="IPR058626">
    <property type="entry name" value="MdtA-like_b-barrel"/>
</dbReference>
<dbReference type="InterPro" id="IPR058627">
    <property type="entry name" value="MdtA-like_C"/>
</dbReference>
<dbReference type="Pfam" id="PF25917">
    <property type="entry name" value="BSH_RND"/>
    <property type="match status" value="1"/>
</dbReference>
<keyword evidence="9" id="KW-1185">Reference proteome</keyword>
<dbReference type="Proteomes" id="UP001274321">
    <property type="component" value="Unassembled WGS sequence"/>
</dbReference>
<sequence length="385" mass="41342">MSFFGRTLAAVLVLSLPAAEVLAQGAPPAPPVSVAKPVTRQVVDWLEFPGRFEAVASVEIRAQVSGALQSVNFRDGQEVKAGDLLFKIDPRQFEAALRQAQAAAQGNQTVLDLAQAEVNRARELRQSGNIAEQALQQRQQTFLQAQANLTASRAEIEAAQLNLGYTELRAPVSGRVGRKLVTEGNLIASGSGGTLLTTIVQYDPIHFYFDVDEQSYLAYQRQRVGKGAGTAESPPVFLSLPDETDFTHEAKLDFVDNSIDQATGTIRVRAVLPNANSLITPGQFGRVKMSTGGAYEAMLVPNDAIMQDQTRSIVMGVGADGTVQPRPVKTGGLFQGFRVIREGLGPDDQIIVNGLMRARPGAKVTPQPTELKVPEDLTKPQNTAG</sequence>
<proteinExistence type="inferred from homology"/>
<dbReference type="PANTHER" id="PTHR30158:SF10">
    <property type="entry name" value="CATION EFFLUX PUMP"/>
    <property type="match status" value="1"/>
</dbReference>
<comment type="subcellular location">
    <subcellularLocation>
        <location evidence="1">Cell envelope</location>
    </subcellularLocation>
</comment>
<dbReference type="InterPro" id="IPR058625">
    <property type="entry name" value="MdtA-like_BSH"/>
</dbReference>
<evidence type="ECO:0000256" key="2">
    <source>
        <dbReference type="ARBA" id="ARBA00009477"/>
    </source>
</evidence>
<dbReference type="Gene3D" id="1.10.287.470">
    <property type="entry name" value="Helix hairpin bin"/>
    <property type="match status" value="1"/>
</dbReference>
<name>A0ABU4RJN3_9HYPH</name>